<dbReference type="GeneID" id="71989714"/>
<accession>A0A9Q8PDB5</accession>
<dbReference type="PANTHER" id="PTHR37017">
    <property type="entry name" value="AB HYDROLASE-1 DOMAIN-CONTAINING PROTEIN-RELATED"/>
    <property type="match status" value="1"/>
</dbReference>
<evidence type="ECO:0000313" key="2">
    <source>
        <dbReference type="EMBL" id="UJO20345.1"/>
    </source>
</evidence>
<evidence type="ECO:0000259" key="1">
    <source>
        <dbReference type="Pfam" id="PF12697"/>
    </source>
</evidence>
<dbReference type="OMA" id="WHTPTHY"/>
<dbReference type="OrthoDB" id="1263307at2759"/>
<reference evidence="2" key="2">
    <citation type="journal article" date="2022" name="Microb. Genom.">
        <title>A chromosome-scale genome assembly of the tomato pathogen Cladosporium fulvum reveals a compartmentalized genome architecture and the presence of a dispensable chromosome.</title>
        <authorList>
            <person name="Zaccaron A.Z."/>
            <person name="Chen L.H."/>
            <person name="Samaras A."/>
            <person name="Stergiopoulos I."/>
        </authorList>
    </citation>
    <scope>NUCLEOTIDE SEQUENCE</scope>
    <source>
        <strain evidence="2">Race5_Kim</strain>
    </source>
</reference>
<gene>
    <name evidence="2" type="ORF">CLAFUR5_09836</name>
</gene>
<dbReference type="Pfam" id="PF12697">
    <property type="entry name" value="Abhydrolase_6"/>
    <property type="match status" value="1"/>
</dbReference>
<dbReference type="EMBL" id="CP090169">
    <property type="protein sequence ID" value="UJO20345.1"/>
    <property type="molecule type" value="Genomic_DNA"/>
</dbReference>
<dbReference type="SUPFAM" id="SSF53474">
    <property type="entry name" value="alpha/beta-Hydrolases"/>
    <property type="match status" value="1"/>
</dbReference>
<dbReference type="RefSeq" id="XP_047764711.1">
    <property type="nucleotide sequence ID" value="XM_047908984.1"/>
</dbReference>
<protein>
    <recommendedName>
        <fullName evidence="1">AB hydrolase-1 domain-containing protein</fullName>
    </recommendedName>
</protein>
<keyword evidence="3" id="KW-1185">Reference proteome</keyword>
<dbReference type="InterPro" id="IPR029058">
    <property type="entry name" value="AB_hydrolase_fold"/>
</dbReference>
<evidence type="ECO:0000313" key="3">
    <source>
        <dbReference type="Proteomes" id="UP000756132"/>
    </source>
</evidence>
<dbReference type="InterPro" id="IPR000073">
    <property type="entry name" value="AB_hydrolase_1"/>
</dbReference>
<feature type="domain" description="AB hydrolase-1" evidence="1">
    <location>
        <begin position="8"/>
        <end position="226"/>
    </location>
</feature>
<dbReference type="InterPro" id="IPR052897">
    <property type="entry name" value="Sec-Metab_Biosynth_Hydrolase"/>
</dbReference>
<sequence length="234" mass="25997">MPISRTSIIFVSGAWHTSFHIQPVIPHLEKAGYRIIPCTLPAAGTKGSTYEENYTAIQNAAEEELALGQNVALILHSAGGASGCEAVNQLLASPVNTFADSIQIIFLASFIAHEHITKRLMEEGHIRFDAGEGVIYHEKPYEGFFNDMDREKARPFVEALTFFQPTQVEFSSDVWQKVPLTHVVCERDESVLPETQVALAEQYGMKVVRLDARHDPFVSQPEKFVEVVDGILKG</sequence>
<dbReference type="AlphaFoldDB" id="A0A9Q8PDB5"/>
<dbReference type="Proteomes" id="UP000756132">
    <property type="component" value="Chromosome 7"/>
</dbReference>
<proteinExistence type="predicted"/>
<name>A0A9Q8PDB5_PASFU</name>
<dbReference type="PANTHER" id="PTHR37017:SF11">
    <property type="entry name" value="ESTERASE_LIPASE_THIOESTERASE DOMAIN-CONTAINING PROTEIN"/>
    <property type="match status" value="1"/>
</dbReference>
<organism evidence="2 3">
    <name type="scientific">Passalora fulva</name>
    <name type="common">Tomato leaf mold</name>
    <name type="synonym">Cladosporium fulvum</name>
    <dbReference type="NCBI Taxonomy" id="5499"/>
    <lineage>
        <taxon>Eukaryota</taxon>
        <taxon>Fungi</taxon>
        <taxon>Dikarya</taxon>
        <taxon>Ascomycota</taxon>
        <taxon>Pezizomycotina</taxon>
        <taxon>Dothideomycetes</taxon>
        <taxon>Dothideomycetidae</taxon>
        <taxon>Mycosphaerellales</taxon>
        <taxon>Mycosphaerellaceae</taxon>
        <taxon>Fulvia</taxon>
    </lineage>
</organism>
<reference evidence="2" key="1">
    <citation type="submission" date="2021-12" db="EMBL/GenBank/DDBJ databases">
        <authorList>
            <person name="Zaccaron A."/>
            <person name="Stergiopoulos I."/>
        </authorList>
    </citation>
    <scope>NUCLEOTIDE SEQUENCE</scope>
    <source>
        <strain evidence="2">Race5_Kim</strain>
    </source>
</reference>
<dbReference type="Gene3D" id="3.40.50.1820">
    <property type="entry name" value="alpha/beta hydrolase"/>
    <property type="match status" value="1"/>
</dbReference>
<dbReference type="KEGG" id="ffu:CLAFUR5_09836"/>